<feature type="region of interest" description="Disordered" evidence="1">
    <location>
        <begin position="1"/>
        <end position="42"/>
    </location>
</feature>
<gene>
    <name evidence="2" type="ORF">EVAR_83815_1</name>
</gene>
<name>A0A4C1WEN3_EUMVA</name>
<evidence type="ECO:0000313" key="2">
    <source>
        <dbReference type="EMBL" id="GBP49866.1"/>
    </source>
</evidence>
<proteinExistence type="predicted"/>
<comment type="caution">
    <text evidence="2">The sequence shown here is derived from an EMBL/GenBank/DDBJ whole genome shotgun (WGS) entry which is preliminary data.</text>
</comment>
<feature type="region of interest" description="Disordered" evidence="1">
    <location>
        <begin position="185"/>
        <end position="204"/>
    </location>
</feature>
<dbReference type="OrthoDB" id="441329at2759"/>
<sequence>MRSLRLGRARTRRCLPSGLTPRNDKSAPRRRGSGGPRLRPAPHVCSTAVTRVMLNRDRCVLVQDLVTALPLANGHGNVSSHFVTQPIASMLCPVSVSARHRSWLFSRATADARRPAARARFREPRPSLFSSLHICLSTAIIHHTNGRRVGPWHGAARQGHCRVGAHVTRATRRFPLDAAASAAGAARGGRGGLGSTETRNGRRRSRAWSWPWTFLRAGAPGPGAASSLAR</sequence>
<dbReference type="EMBL" id="BGZK01000553">
    <property type="protein sequence ID" value="GBP49866.1"/>
    <property type="molecule type" value="Genomic_DNA"/>
</dbReference>
<dbReference type="Proteomes" id="UP000299102">
    <property type="component" value="Unassembled WGS sequence"/>
</dbReference>
<protein>
    <submittedName>
        <fullName evidence="2">Uncharacterized protein</fullName>
    </submittedName>
</protein>
<evidence type="ECO:0000256" key="1">
    <source>
        <dbReference type="SAM" id="MobiDB-lite"/>
    </source>
</evidence>
<reference evidence="2 3" key="1">
    <citation type="journal article" date="2019" name="Commun. Biol.">
        <title>The bagworm genome reveals a unique fibroin gene that provides high tensile strength.</title>
        <authorList>
            <person name="Kono N."/>
            <person name="Nakamura H."/>
            <person name="Ohtoshi R."/>
            <person name="Tomita M."/>
            <person name="Numata K."/>
            <person name="Arakawa K."/>
        </authorList>
    </citation>
    <scope>NUCLEOTIDE SEQUENCE [LARGE SCALE GENOMIC DNA]</scope>
</reference>
<organism evidence="2 3">
    <name type="scientific">Eumeta variegata</name>
    <name type="common">Bagworm moth</name>
    <name type="synonym">Eumeta japonica</name>
    <dbReference type="NCBI Taxonomy" id="151549"/>
    <lineage>
        <taxon>Eukaryota</taxon>
        <taxon>Metazoa</taxon>
        <taxon>Ecdysozoa</taxon>
        <taxon>Arthropoda</taxon>
        <taxon>Hexapoda</taxon>
        <taxon>Insecta</taxon>
        <taxon>Pterygota</taxon>
        <taxon>Neoptera</taxon>
        <taxon>Endopterygota</taxon>
        <taxon>Lepidoptera</taxon>
        <taxon>Glossata</taxon>
        <taxon>Ditrysia</taxon>
        <taxon>Tineoidea</taxon>
        <taxon>Psychidae</taxon>
        <taxon>Oiketicinae</taxon>
        <taxon>Eumeta</taxon>
    </lineage>
</organism>
<evidence type="ECO:0000313" key="3">
    <source>
        <dbReference type="Proteomes" id="UP000299102"/>
    </source>
</evidence>
<accession>A0A4C1WEN3</accession>
<keyword evidence="3" id="KW-1185">Reference proteome</keyword>
<feature type="compositionally biased region" description="Basic residues" evidence="1">
    <location>
        <begin position="1"/>
        <end position="13"/>
    </location>
</feature>
<dbReference type="AlphaFoldDB" id="A0A4C1WEN3"/>